<dbReference type="AlphaFoldDB" id="A0A1Y3U0Q3"/>
<dbReference type="EMBL" id="NFHO01000008">
    <property type="protein sequence ID" value="OUN42311.1"/>
    <property type="molecule type" value="Genomic_DNA"/>
</dbReference>
<evidence type="ECO:0000313" key="4">
    <source>
        <dbReference type="Proteomes" id="UP000196560"/>
    </source>
</evidence>
<feature type="transmembrane region" description="Helical" evidence="1">
    <location>
        <begin position="125"/>
        <end position="146"/>
    </location>
</feature>
<keyword evidence="1" id="KW-1133">Transmembrane helix</keyword>
<feature type="transmembrane region" description="Helical" evidence="1">
    <location>
        <begin position="84"/>
        <end position="105"/>
    </location>
</feature>
<protein>
    <recommendedName>
        <fullName evidence="2">VanZ-like domain-containing protein</fullName>
    </recommendedName>
</protein>
<reference evidence="4" key="1">
    <citation type="submission" date="2017-04" db="EMBL/GenBank/DDBJ databases">
        <title>Function of individual gut microbiota members based on whole genome sequencing of pure cultures obtained from chicken caecum.</title>
        <authorList>
            <person name="Medvecky M."/>
            <person name="Cejkova D."/>
            <person name="Polansky O."/>
            <person name="Karasova D."/>
            <person name="Kubasova T."/>
            <person name="Cizek A."/>
            <person name="Rychlik I."/>
        </authorList>
    </citation>
    <scope>NUCLEOTIDE SEQUENCE [LARGE SCALE GENOMIC DNA]</scope>
    <source>
        <strain evidence="4">An70</strain>
    </source>
</reference>
<evidence type="ECO:0000256" key="1">
    <source>
        <dbReference type="SAM" id="Phobius"/>
    </source>
</evidence>
<sequence length="503" mass="53237">MRGGRIGDNMNNKTKRVIRLIVALTAGVAVFFGVLLLLNTQAYSGMIGLLGPGVLSSSMPMMLVSLLFAVFAAALVYQTLNNRVYLAFTRVAFGVYLAGLLFAILGKSVGIRGINLNLADVVATVQVYPGMLLLNIALFMPLGWYLCRRFGSIARAALVALAVSFVLEALQYVFVLGLTDIVDVCANALGGCMGGLAWACAEPFLHVESDEHYGQCYAFSVPQAVGRRAKRSAVGLGAVVVALTAFCSLAAAASPSVDQSSNNQILVDENADPALVALAQELDTGTDLSASTPFAVSGVLVQDERWETEGGITFTTLVVVSEQPDATVPSVRVGTSYPIMVGPSATLSFGGEQVDEDGLYKAFMDGGMLSVSCELVPYGGCFVATKVDAAPCENPDPDAPLAYFNFNIYSDLYLGDIERPTFMTWSDDQKRVELHGHVGSTMEAEGSECYATICGLNEVDGVPVLHAVNASYDLPPSEDGEPNDPETYRAVLGDDGALHLVGE</sequence>
<accession>A0A1Y3U0Q3</accession>
<comment type="caution">
    <text evidence="3">The sequence shown here is derived from an EMBL/GenBank/DDBJ whole genome shotgun (WGS) entry which is preliminary data.</text>
</comment>
<keyword evidence="1" id="KW-0472">Membrane</keyword>
<name>A0A1Y3U0Q3_9ACTN</name>
<proteinExistence type="predicted"/>
<dbReference type="Pfam" id="PF04892">
    <property type="entry name" value="VanZ"/>
    <property type="match status" value="1"/>
</dbReference>
<gene>
    <name evidence="3" type="ORF">B5G21_07565</name>
</gene>
<dbReference type="Proteomes" id="UP000196560">
    <property type="component" value="Unassembled WGS sequence"/>
</dbReference>
<organism evidence="3 4">
    <name type="scientific">Enorma massiliensis</name>
    <dbReference type="NCBI Taxonomy" id="1472761"/>
    <lineage>
        <taxon>Bacteria</taxon>
        <taxon>Bacillati</taxon>
        <taxon>Actinomycetota</taxon>
        <taxon>Coriobacteriia</taxon>
        <taxon>Coriobacteriales</taxon>
        <taxon>Coriobacteriaceae</taxon>
        <taxon>Enorma</taxon>
    </lineage>
</organism>
<dbReference type="eggNOG" id="ENOG5030777">
    <property type="taxonomic scope" value="Bacteria"/>
</dbReference>
<feature type="transmembrane region" description="Helical" evidence="1">
    <location>
        <begin position="153"/>
        <end position="175"/>
    </location>
</feature>
<keyword evidence="4" id="KW-1185">Reference proteome</keyword>
<feature type="transmembrane region" description="Helical" evidence="1">
    <location>
        <begin position="58"/>
        <end position="77"/>
    </location>
</feature>
<feature type="domain" description="VanZ-like" evidence="2">
    <location>
        <begin position="126"/>
        <end position="198"/>
    </location>
</feature>
<keyword evidence="1" id="KW-0812">Transmembrane</keyword>
<feature type="transmembrane region" description="Helical" evidence="1">
    <location>
        <begin position="20"/>
        <end position="38"/>
    </location>
</feature>
<dbReference type="InterPro" id="IPR006976">
    <property type="entry name" value="VanZ-like"/>
</dbReference>
<evidence type="ECO:0000259" key="2">
    <source>
        <dbReference type="Pfam" id="PF04892"/>
    </source>
</evidence>
<evidence type="ECO:0000313" key="3">
    <source>
        <dbReference type="EMBL" id="OUN42311.1"/>
    </source>
</evidence>